<dbReference type="RefSeq" id="WP_077114395.1">
    <property type="nucleotide sequence ID" value="NZ_LOKT01000001.1"/>
</dbReference>
<dbReference type="SUPFAM" id="SSF46785">
    <property type="entry name" value="Winged helix' DNA-binding domain"/>
    <property type="match status" value="1"/>
</dbReference>
<dbReference type="InterPro" id="IPR036388">
    <property type="entry name" value="WH-like_DNA-bd_sf"/>
</dbReference>
<gene>
    <name evidence="3" type="ORF">B0T46_00915</name>
</gene>
<proteinExistence type="predicted"/>
<dbReference type="InterPro" id="IPR036390">
    <property type="entry name" value="WH_DNA-bd_sf"/>
</dbReference>
<reference evidence="3 4" key="1">
    <citation type="journal article" date="2016" name="Antonie Van Leeuwenhoek">
        <title>Nocardia donostiensis sp. nov., isolated from human respiratory specimens.</title>
        <authorList>
            <person name="Ercibengoa M."/>
            <person name="Bell M."/>
            <person name="Marimon J.M."/>
            <person name="Humrighouse B."/>
            <person name="Klenk H.P."/>
            <person name="Potter G."/>
            <person name="Perez-Trallero E."/>
        </authorList>
    </citation>
    <scope>NUCLEOTIDE SEQUENCE [LARGE SCALE GENOMIC DNA]</scope>
    <source>
        <strain evidence="3 4">X1655</strain>
    </source>
</reference>
<evidence type="ECO:0000259" key="2">
    <source>
        <dbReference type="SMART" id="SM00347"/>
    </source>
</evidence>
<dbReference type="InterPro" id="IPR000835">
    <property type="entry name" value="HTH_MarR-typ"/>
</dbReference>
<evidence type="ECO:0000313" key="3">
    <source>
        <dbReference type="EMBL" id="ONM50508.1"/>
    </source>
</evidence>
<evidence type="ECO:0000256" key="1">
    <source>
        <dbReference type="SAM" id="MobiDB-lite"/>
    </source>
</evidence>
<feature type="domain" description="HTH marR-type" evidence="2">
    <location>
        <begin position="24"/>
        <end position="124"/>
    </location>
</feature>
<dbReference type="GO" id="GO:0003700">
    <property type="term" value="F:DNA-binding transcription factor activity"/>
    <property type="evidence" value="ECO:0007669"/>
    <property type="project" value="InterPro"/>
</dbReference>
<dbReference type="Proteomes" id="UP000188836">
    <property type="component" value="Unassembled WGS sequence"/>
</dbReference>
<dbReference type="SMART" id="SM00347">
    <property type="entry name" value="HTH_MARR"/>
    <property type="match status" value="1"/>
</dbReference>
<dbReference type="AlphaFoldDB" id="A0A1V2TLZ4"/>
<dbReference type="Pfam" id="PF01047">
    <property type="entry name" value="MarR"/>
    <property type="match status" value="1"/>
</dbReference>
<dbReference type="STRING" id="1538463.B0T36_01235"/>
<dbReference type="OrthoDB" id="3239785at2"/>
<evidence type="ECO:0000313" key="4">
    <source>
        <dbReference type="Proteomes" id="UP000188836"/>
    </source>
</evidence>
<keyword evidence="4" id="KW-1185">Reference proteome</keyword>
<feature type="region of interest" description="Disordered" evidence="1">
    <location>
        <begin position="139"/>
        <end position="170"/>
    </location>
</feature>
<comment type="caution">
    <text evidence="3">The sequence shown here is derived from an EMBL/GenBank/DDBJ whole genome shotgun (WGS) entry which is preliminary data.</text>
</comment>
<dbReference type="EMBL" id="MUMY01000001">
    <property type="protein sequence ID" value="ONM50508.1"/>
    <property type="molecule type" value="Genomic_DNA"/>
</dbReference>
<organism evidence="3 4">
    <name type="scientific">Nocardia donostiensis</name>
    <dbReference type="NCBI Taxonomy" id="1538463"/>
    <lineage>
        <taxon>Bacteria</taxon>
        <taxon>Bacillati</taxon>
        <taxon>Actinomycetota</taxon>
        <taxon>Actinomycetes</taxon>
        <taxon>Mycobacteriales</taxon>
        <taxon>Nocardiaceae</taxon>
        <taxon>Nocardia</taxon>
    </lineage>
</organism>
<accession>A0A1V2TLZ4</accession>
<name>A0A1V2TLZ4_9NOCA</name>
<dbReference type="Gene3D" id="1.10.10.10">
    <property type="entry name" value="Winged helix-like DNA-binding domain superfamily/Winged helix DNA-binding domain"/>
    <property type="match status" value="1"/>
</dbReference>
<protein>
    <submittedName>
        <fullName evidence="3">MarR family transcriptional regulator</fullName>
    </submittedName>
</protein>
<sequence length="170" mass="19177">MDKPVHLIEFETMLLSRYTLNPRFSSTKRVLDRSAYLLLNRLELEGPMSIRQLSSALQLDESTLSRQTNALLRAELVERIADPDCGLARKFRATAEGRRRLDTVRATNIAGISTVLTDWSPDDVATFATYLQRFNNSIEERAGNPWPRPDGETATGSPAEPSRYETLHTP</sequence>